<reference evidence="1" key="1">
    <citation type="submission" date="2020-03" db="EMBL/GenBank/DDBJ databases">
        <title>The deep terrestrial virosphere.</title>
        <authorList>
            <person name="Holmfeldt K."/>
            <person name="Nilsson E."/>
            <person name="Simone D."/>
            <person name="Lopez-Fernandez M."/>
            <person name="Wu X."/>
            <person name="de Brujin I."/>
            <person name="Lundin D."/>
            <person name="Andersson A."/>
            <person name="Bertilsson S."/>
            <person name="Dopson M."/>
        </authorList>
    </citation>
    <scope>NUCLEOTIDE SEQUENCE</scope>
    <source>
        <strain evidence="1">MM415B08197</strain>
    </source>
</reference>
<gene>
    <name evidence="1" type="ORF">MM415B08197_0008</name>
</gene>
<accession>A0A6M3LNE1</accession>
<dbReference type="AlphaFoldDB" id="A0A6M3LNE1"/>
<proteinExistence type="predicted"/>
<evidence type="ECO:0000313" key="1">
    <source>
        <dbReference type="EMBL" id="QJA96530.1"/>
    </source>
</evidence>
<protein>
    <submittedName>
        <fullName evidence="1">Uncharacterized protein</fullName>
    </submittedName>
</protein>
<sequence length="68" mass="8020">MKNDIIFMRTINTNKLYDLGQQLAKIDLEAKRLRMEILDFIAQHPQDAMSMGALRVNYSRIKKGEFYI</sequence>
<dbReference type="EMBL" id="MT143409">
    <property type="protein sequence ID" value="QJA96530.1"/>
    <property type="molecule type" value="Genomic_DNA"/>
</dbReference>
<organism evidence="1">
    <name type="scientific">viral metagenome</name>
    <dbReference type="NCBI Taxonomy" id="1070528"/>
    <lineage>
        <taxon>unclassified sequences</taxon>
        <taxon>metagenomes</taxon>
        <taxon>organismal metagenomes</taxon>
    </lineage>
</organism>
<name>A0A6M3LNE1_9ZZZZ</name>